<gene>
    <name evidence="2" type="ORF">PQ455_06470</name>
</gene>
<name>A0ABY7TSL0_9SPHN</name>
<evidence type="ECO:0000313" key="3">
    <source>
        <dbReference type="Proteomes" id="UP001220395"/>
    </source>
</evidence>
<dbReference type="Proteomes" id="UP001220395">
    <property type="component" value="Chromosome"/>
</dbReference>
<accession>A0ABY7TSL0</accession>
<sequence length="417" mass="46051">MLEIRPRGSIDGAEVVLDISRLLSRALHAMPTGVDRCEMAYATDLIERIPDRLSFSALHPAGAYGRLSWPAVRQFLSSTGARWRHGGKIDPLTLKVSALRHWTALWPKPVPAARRPRVYLQASPHHLERGDKVRAILRRENAAFVCLVHDVIPIVHPEYAREDGAMKHLARIRSVADHAAGIVSNSAATEEALIPFLQAVGHRPELRIAHLGVDVPDMIDARKGGDAPGIDGPYFVCVATIEPRKNHLLLLNIWRRLIERHGHAAPKLVLIGRRGWENEQIVDMLDRCATLKGHVIEYGGLPDRQMRSLMAGARALLLPSFAEGFGMPVTEALIARVPVIASDLGALMEAGGAAADYLDPLDGFGWMDAILDYAKPDSARRAAQLERIRDWRPPSWRAHLDTVMELVDAVAERPAMA</sequence>
<evidence type="ECO:0000259" key="1">
    <source>
        <dbReference type="Pfam" id="PF00534"/>
    </source>
</evidence>
<dbReference type="EMBL" id="CP117411">
    <property type="protein sequence ID" value="WCT74859.1"/>
    <property type="molecule type" value="Genomic_DNA"/>
</dbReference>
<dbReference type="Pfam" id="PF00534">
    <property type="entry name" value="Glycos_transf_1"/>
    <property type="match status" value="1"/>
</dbReference>
<dbReference type="SUPFAM" id="SSF53756">
    <property type="entry name" value="UDP-Glycosyltransferase/glycogen phosphorylase"/>
    <property type="match status" value="1"/>
</dbReference>
<reference evidence="2 3" key="1">
    <citation type="submission" date="2023-02" db="EMBL/GenBank/DDBJ databases">
        <title>Genome sequence of Sphingomonas naphthae.</title>
        <authorList>
            <person name="Kim S."/>
            <person name="Heo J."/>
            <person name="Kwon S.-W."/>
        </authorList>
    </citation>
    <scope>NUCLEOTIDE SEQUENCE [LARGE SCALE GENOMIC DNA]</scope>
    <source>
        <strain evidence="2 3">KACC 18716</strain>
    </source>
</reference>
<dbReference type="Gene3D" id="3.40.50.2000">
    <property type="entry name" value="Glycogen Phosphorylase B"/>
    <property type="match status" value="1"/>
</dbReference>
<dbReference type="PANTHER" id="PTHR46401">
    <property type="entry name" value="GLYCOSYLTRANSFERASE WBBK-RELATED"/>
    <property type="match status" value="1"/>
</dbReference>
<dbReference type="InterPro" id="IPR001296">
    <property type="entry name" value="Glyco_trans_1"/>
</dbReference>
<keyword evidence="3" id="KW-1185">Reference proteome</keyword>
<dbReference type="CDD" id="cd03809">
    <property type="entry name" value="GT4_MtfB-like"/>
    <property type="match status" value="1"/>
</dbReference>
<feature type="domain" description="Glycosyl transferase family 1" evidence="1">
    <location>
        <begin position="232"/>
        <end position="349"/>
    </location>
</feature>
<proteinExistence type="predicted"/>
<organism evidence="2 3">
    <name type="scientific">Sphingomonas naphthae</name>
    <dbReference type="NCBI Taxonomy" id="1813468"/>
    <lineage>
        <taxon>Bacteria</taxon>
        <taxon>Pseudomonadati</taxon>
        <taxon>Pseudomonadota</taxon>
        <taxon>Alphaproteobacteria</taxon>
        <taxon>Sphingomonadales</taxon>
        <taxon>Sphingomonadaceae</taxon>
        <taxon>Sphingomonas</taxon>
    </lineage>
</organism>
<dbReference type="RefSeq" id="WP_273690252.1">
    <property type="nucleotide sequence ID" value="NZ_CP117411.1"/>
</dbReference>
<dbReference type="PANTHER" id="PTHR46401:SF9">
    <property type="entry name" value="MANNOSYLTRANSFERASE A"/>
    <property type="match status" value="1"/>
</dbReference>
<evidence type="ECO:0000313" key="2">
    <source>
        <dbReference type="EMBL" id="WCT74859.1"/>
    </source>
</evidence>
<protein>
    <submittedName>
        <fullName evidence="2">Glycosyltransferase family 1 protein</fullName>
    </submittedName>
</protein>